<gene>
    <name evidence="6" type="primary">pdtaR_2</name>
    <name evidence="6" type="ORF">GJW-30_1_00539</name>
</gene>
<dbReference type="Pfam" id="PF00072">
    <property type="entry name" value="Response_reg"/>
    <property type="match status" value="1"/>
</dbReference>
<dbReference type="InterPro" id="IPR001789">
    <property type="entry name" value="Sig_transdc_resp-reg_receiver"/>
</dbReference>
<dbReference type="GO" id="GO:0000156">
    <property type="term" value="F:phosphorelay response regulator activity"/>
    <property type="evidence" value="ECO:0007669"/>
    <property type="project" value="TreeGrafter"/>
</dbReference>
<dbReference type="InterPro" id="IPR011006">
    <property type="entry name" value="CheY-like_superfamily"/>
</dbReference>
<dbReference type="PANTHER" id="PTHR48111">
    <property type="entry name" value="REGULATOR OF RPOS"/>
    <property type="match status" value="1"/>
</dbReference>
<reference evidence="6 7" key="1">
    <citation type="submission" date="2015-08" db="EMBL/GenBank/DDBJ databases">
        <title>Investigation of the bacterial diversity of lava forest soil.</title>
        <authorList>
            <person name="Lee J.S."/>
        </authorList>
    </citation>
    <scope>NUCLEOTIDE SEQUENCE [LARGE SCALE GENOMIC DNA]</scope>
    <source>
        <strain evidence="6 7">GJW-30</strain>
    </source>
</reference>
<evidence type="ECO:0000313" key="6">
    <source>
        <dbReference type="EMBL" id="BAT58026.1"/>
    </source>
</evidence>
<keyword evidence="7" id="KW-1185">Reference proteome</keyword>
<dbReference type="AlphaFoldDB" id="A0A0S3PQ31"/>
<dbReference type="Proteomes" id="UP000236884">
    <property type="component" value="Chromosome"/>
</dbReference>
<evidence type="ECO:0000256" key="3">
    <source>
        <dbReference type="ARBA" id="ARBA00023125"/>
    </source>
</evidence>
<keyword evidence="3" id="KW-0238">DNA-binding</keyword>
<keyword evidence="1 4" id="KW-0597">Phosphoprotein</keyword>
<name>A0A0S3PQ31_9BRAD</name>
<dbReference type="EMBL" id="AP014946">
    <property type="protein sequence ID" value="BAT58026.1"/>
    <property type="molecule type" value="Genomic_DNA"/>
</dbReference>
<organism evidence="6 7">
    <name type="scientific">Variibacter gotjawalensis</name>
    <dbReference type="NCBI Taxonomy" id="1333996"/>
    <lineage>
        <taxon>Bacteria</taxon>
        <taxon>Pseudomonadati</taxon>
        <taxon>Pseudomonadota</taxon>
        <taxon>Alphaproteobacteria</taxon>
        <taxon>Hyphomicrobiales</taxon>
        <taxon>Nitrobacteraceae</taxon>
        <taxon>Variibacter</taxon>
    </lineage>
</organism>
<dbReference type="InterPro" id="IPR039420">
    <property type="entry name" value="WalR-like"/>
</dbReference>
<dbReference type="KEGG" id="vgo:GJW-30_1_00539"/>
<dbReference type="SMART" id="SM00448">
    <property type="entry name" value="REC"/>
    <property type="match status" value="1"/>
</dbReference>
<evidence type="ECO:0000256" key="1">
    <source>
        <dbReference type="ARBA" id="ARBA00022553"/>
    </source>
</evidence>
<evidence type="ECO:0000259" key="5">
    <source>
        <dbReference type="PROSITE" id="PS50110"/>
    </source>
</evidence>
<evidence type="ECO:0000313" key="7">
    <source>
        <dbReference type="Proteomes" id="UP000236884"/>
    </source>
</evidence>
<sequence>MTSANDAAGSPRRILIIEDEVLIGVLLEDMLMDLGYQVVDTVARIEDAAARVATSDFDAAVLDLNLNGQSSLPVADILISRNVPLIFVTGYGAQGLPARYQTVPVLQKPFRQEDLERHLKAVFAGA</sequence>
<keyword evidence="2" id="KW-0902">Two-component regulatory system</keyword>
<dbReference type="GO" id="GO:0005829">
    <property type="term" value="C:cytosol"/>
    <property type="evidence" value="ECO:0007669"/>
    <property type="project" value="TreeGrafter"/>
</dbReference>
<accession>A0A0S3PQ31</accession>
<feature type="modified residue" description="4-aspartylphosphate" evidence="4">
    <location>
        <position position="63"/>
    </location>
</feature>
<dbReference type="GO" id="GO:0000976">
    <property type="term" value="F:transcription cis-regulatory region binding"/>
    <property type="evidence" value="ECO:0007669"/>
    <property type="project" value="TreeGrafter"/>
</dbReference>
<dbReference type="SUPFAM" id="SSF52172">
    <property type="entry name" value="CheY-like"/>
    <property type="match status" value="1"/>
</dbReference>
<protein>
    <submittedName>
        <fullName evidence="6">Putative transcriptional regulatory protein pdtaR</fullName>
    </submittedName>
</protein>
<dbReference type="RefSeq" id="WP_096351328.1">
    <property type="nucleotide sequence ID" value="NZ_AP014946.1"/>
</dbReference>
<dbReference type="Gene3D" id="3.40.50.2300">
    <property type="match status" value="1"/>
</dbReference>
<dbReference type="GO" id="GO:0032993">
    <property type="term" value="C:protein-DNA complex"/>
    <property type="evidence" value="ECO:0007669"/>
    <property type="project" value="TreeGrafter"/>
</dbReference>
<dbReference type="GO" id="GO:0006355">
    <property type="term" value="P:regulation of DNA-templated transcription"/>
    <property type="evidence" value="ECO:0007669"/>
    <property type="project" value="TreeGrafter"/>
</dbReference>
<evidence type="ECO:0000256" key="2">
    <source>
        <dbReference type="ARBA" id="ARBA00023012"/>
    </source>
</evidence>
<feature type="domain" description="Response regulatory" evidence="5">
    <location>
        <begin position="13"/>
        <end position="123"/>
    </location>
</feature>
<dbReference type="PANTHER" id="PTHR48111:SF40">
    <property type="entry name" value="PHOSPHATE REGULON TRANSCRIPTIONAL REGULATORY PROTEIN PHOB"/>
    <property type="match status" value="1"/>
</dbReference>
<dbReference type="PROSITE" id="PS50110">
    <property type="entry name" value="RESPONSE_REGULATORY"/>
    <property type="match status" value="1"/>
</dbReference>
<dbReference type="OrthoDB" id="582170at2"/>
<evidence type="ECO:0000256" key="4">
    <source>
        <dbReference type="PROSITE-ProRule" id="PRU00169"/>
    </source>
</evidence>
<proteinExistence type="predicted"/>